<dbReference type="Proteomes" id="UP000492821">
    <property type="component" value="Unassembled WGS sequence"/>
</dbReference>
<accession>A0A7E4ZVC8</accession>
<evidence type="ECO:0000256" key="4">
    <source>
        <dbReference type="ARBA" id="ARBA00022475"/>
    </source>
</evidence>
<dbReference type="PANTHER" id="PTHR11893:SF20">
    <property type="entry name" value="INNEXIN-3"/>
    <property type="match status" value="1"/>
</dbReference>
<dbReference type="GO" id="GO:0005243">
    <property type="term" value="F:gap junction channel activity"/>
    <property type="evidence" value="ECO:0007669"/>
    <property type="project" value="TreeGrafter"/>
</dbReference>
<evidence type="ECO:0000256" key="11">
    <source>
        <dbReference type="ARBA" id="ARBA00023303"/>
    </source>
</evidence>
<gene>
    <name evidence="12" type="primary">inx</name>
</gene>
<comment type="subcellular location">
    <subcellularLocation>
        <location evidence="1">Cell junction</location>
        <location evidence="1">Gap junction</location>
    </subcellularLocation>
    <subcellularLocation>
        <location evidence="2 12">Cell membrane</location>
        <topology evidence="2 12">Multi-pass membrane protein</topology>
    </subcellularLocation>
</comment>
<dbReference type="GO" id="GO:0005886">
    <property type="term" value="C:plasma membrane"/>
    <property type="evidence" value="ECO:0007669"/>
    <property type="project" value="UniProtKB-SubCell"/>
</dbReference>
<evidence type="ECO:0000256" key="1">
    <source>
        <dbReference type="ARBA" id="ARBA00004610"/>
    </source>
</evidence>
<dbReference type="GO" id="GO:0005921">
    <property type="term" value="C:gap junction"/>
    <property type="evidence" value="ECO:0007669"/>
    <property type="project" value="UniProtKB-SubCell"/>
</dbReference>
<evidence type="ECO:0000256" key="2">
    <source>
        <dbReference type="ARBA" id="ARBA00004651"/>
    </source>
</evidence>
<dbReference type="InterPro" id="IPR000990">
    <property type="entry name" value="Innexin"/>
</dbReference>
<comment type="similarity">
    <text evidence="12">Belongs to the pannexin family.</text>
</comment>
<evidence type="ECO:0000256" key="9">
    <source>
        <dbReference type="ARBA" id="ARBA00023065"/>
    </source>
</evidence>
<evidence type="ECO:0000256" key="12">
    <source>
        <dbReference type="RuleBase" id="RU010713"/>
    </source>
</evidence>
<name>A0A7E4ZVC8_PANRE</name>
<comment type="caution">
    <text evidence="12">Lacks conserved residue(s) required for the propagation of feature annotation.</text>
</comment>
<keyword evidence="5 12" id="KW-0812">Transmembrane</keyword>
<reference evidence="13" key="1">
    <citation type="journal article" date="2013" name="Genetics">
        <title>The draft genome and transcriptome of Panagrellus redivivus are shaped by the harsh demands of a free-living lifestyle.</title>
        <authorList>
            <person name="Srinivasan J."/>
            <person name="Dillman A.R."/>
            <person name="Macchietto M.G."/>
            <person name="Heikkinen L."/>
            <person name="Lakso M."/>
            <person name="Fracchia K.M."/>
            <person name="Antoshechkin I."/>
            <person name="Mortazavi A."/>
            <person name="Wong G."/>
            <person name="Sternberg P.W."/>
        </authorList>
    </citation>
    <scope>NUCLEOTIDE SEQUENCE [LARGE SCALE GENOMIC DNA]</scope>
    <source>
        <strain evidence="13">MT8872</strain>
    </source>
</reference>
<evidence type="ECO:0000256" key="5">
    <source>
        <dbReference type="ARBA" id="ARBA00022692"/>
    </source>
</evidence>
<dbReference type="AlphaFoldDB" id="A0A7E4ZVC8"/>
<dbReference type="Pfam" id="PF00876">
    <property type="entry name" value="Innexin"/>
    <property type="match status" value="1"/>
</dbReference>
<evidence type="ECO:0000256" key="8">
    <source>
        <dbReference type="ARBA" id="ARBA00022989"/>
    </source>
</evidence>
<keyword evidence="3 12" id="KW-0813">Transport</keyword>
<evidence type="ECO:0000313" key="14">
    <source>
        <dbReference type="WBParaSite" id="Pan_g19501.t1"/>
    </source>
</evidence>
<keyword evidence="10 12" id="KW-0472">Membrane</keyword>
<sequence length="413" mass="47725">MSSAISFLFHVPSWVKKRACHPLDDAVDRLSSSYSIPVLFVCFTLSVTNMLFGDSMSCWTNKEFPGHWANFYSYYCYIQPQTLVLEAGTYRRYIAYFPWVPYIIVVQAILFVSPRTFWHFFASRAELDLHAVLERATEIKDLLGEQRQKVLDELTSYMMVYNEFTHKGSNKLFFVLQSPTAMAYLIHKWAYFGMALTQFKLLVHILGNGDNLWGFHAMKQLLEGNTTTSNVFPLITYCQVPEMFDGQYRNRMINCLMTFNILYEKIFIVIYFWIMFLTVVTFLSAFISTLRLFVPIWRVRAIHSRLRPGDVEPVKQRLVNRFLYYALHADGLLALQLIESSCGRETAEDVTRTLFANFTFSFRDRLRRGVSGATSNGSRVNNYGTMNGTAPPAEHDLLTSVPLMDRAFNSTEA</sequence>
<evidence type="ECO:0000256" key="7">
    <source>
        <dbReference type="ARBA" id="ARBA00022949"/>
    </source>
</evidence>
<keyword evidence="9 12" id="KW-0406">Ion transport</keyword>
<dbReference type="PROSITE" id="PS51013">
    <property type="entry name" value="PANNEXIN"/>
    <property type="match status" value="1"/>
</dbReference>
<keyword evidence="11 12" id="KW-0407">Ion channel</keyword>
<keyword evidence="6" id="KW-0303">Gap junction</keyword>
<dbReference type="PANTHER" id="PTHR11893">
    <property type="entry name" value="INNEXIN"/>
    <property type="match status" value="1"/>
</dbReference>
<evidence type="ECO:0000256" key="10">
    <source>
        <dbReference type="ARBA" id="ARBA00023136"/>
    </source>
</evidence>
<keyword evidence="4" id="KW-1003">Cell membrane</keyword>
<evidence type="ECO:0000256" key="3">
    <source>
        <dbReference type="ARBA" id="ARBA00022448"/>
    </source>
</evidence>
<feature type="transmembrane region" description="Helical" evidence="12">
    <location>
        <begin position="266"/>
        <end position="294"/>
    </location>
</feature>
<reference evidence="14" key="2">
    <citation type="submission" date="2020-10" db="UniProtKB">
        <authorList>
            <consortium name="WormBaseParasite"/>
        </authorList>
    </citation>
    <scope>IDENTIFICATION</scope>
</reference>
<dbReference type="GO" id="GO:0034220">
    <property type="term" value="P:monoatomic ion transmembrane transport"/>
    <property type="evidence" value="ECO:0007669"/>
    <property type="project" value="UniProtKB-KW"/>
</dbReference>
<feature type="transmembrane region" description="Helical" evidence="12">
    <location>
        <begin position="93"/>
        <end position="112"/>
    </location>
</feature>
<keyword evidence="8 12" id="KW-1133">Transmembrane helix</keyword>
<keyword evidence="13" id="KW-1185">Reference proteome</keyword>
<protein>
    <recommendedName>
        <fullName evidence="12">Innexin</fullName>
    </recommendedName>
</protein>
<evidence type="ECO:0000313" key="13">
    <source>
        <dbReference type="Proteomes" id="UP000492821"/>
    </source>
</evidence>
<organism evidence="13 14">
    <name type="scientific">Panagrellus redivivus</name>
    <name type="common">Microworm</name>
    <dbReference type="NCBI Taxonomy" id="6233"/>
    <lineage>
        <taxon>Eukaryota</taxon>
        <taxon>Metazoa</taxon>
        <taxon>Ecdysozoa</taxon>
        <taxon>Nematoda</taxon>
        <taxon>Chromadorea</taxon>
        <taxon>Rhabditida</taxon>
        <taxon>Tylenchina</taxon>
        <taxon>Panagrolaimomorpha</taxon>
        <taxon>Panagrolaimoidea</taxon>
        <taxon>Panagrolaimidae</taxon>
        <taxon>Panagrellus</taxon>
    </lineage>
</organism>
<feature type="transmembrane region" description="Helical" evidence="12">
    <location>
        <begin position="34"/>
        <end position="52"/>
    </location>
</feature>
<dbReference type="WBParaSite" id="Pan_g19501.t1">
    <property type="protein sequence ID" value="Pan_g19501.t1"/>
    <property type="gene ID" value="Pan_g19501"/>
</dbReference>
<comment type="function">
    <text evidence="12">Structural component of the gap junctions.</text>
</comment>
<proteinExistence type="inferred from homology"/>
<keyword evidence="7" id="KW-0965">Cell junction</keyword>
<evidence type="ECO:0000256" key="6">
    <source>
        <dbReference type="ARBA" id="ARBA00022868"/>
    </source>
</evidence>